<name>E2ZHY1_9FIRM</name>
<evidence type="ECO:0000313" key="1">
    <source>
        <dbReference type="EMBL" id="EFQ07209.1"/>
    </source>
</evidence>
<dbReference type="PROSITE" id="PS51257">
    <property type="entry name" value="PROKAR_LIPOPROTEIN"/>
    <property type="match status" value="1"/>
</dbReference>
<dbReference type="BioCyc" id="FCF748224-HMP:GTSS-2494-MONOMER"/>
<gene>
    <name evidence="1" type="ORF">HMPREF9436_01271</name>
</gene>
<accession>E2ZHY1</accession>
<dbReference type="HOGENOM" id="CLU_3098998_0_0_9"/>
<protein>
    <submittedName>
        <fullName evidence="1">Uncharacterized protein</fullName>
    </submittedName>
</protein>
<reference evidence="1 2" key="1">
    <citation type="submission" date="2010-08" db="EMBL/GenBank/DDBJ databases">
        <authorList>
            <person name="Weinstock G."/>
            <person name="Sodergren E."/>
            <person name="Clifton S."/>
            <person name="Fulton L."/>
            <person name="Fulton B."/>
            <person name="Courtney L."/>
            <person name="Fronick C."/>
            <person name="Harrison M."/>
            <person name="Strong C."/>
            <person name="Farmer C."/>
            <person name="Delahaunty K."/>
            <person name="Markovic C."/>
            <person name="Hall O."/>
            <person name="Minx P."/>
            <person name="Tomlinson C."/>
            <person name="Mitreva M."/>
            <person name="Hou S."/>
            <person name="Chen J."/>
            <person name="Wollam A."/>
            <person name="Pepin K.H."/>
            <person name="Johnson M."/>
            <person name="Bhonagiri V."/>
            <person name="Zhang X."/>
            <person name="Suruliraj S."/>
            <person name="Warren W."/>
            <person name="Chinwalla A."/>
            <person name="Mardis E.R."/>
            <person name="Wilson R.K."/>
        </authorList>
    </citation>
    <scope>NUCLEOTIDE SEQUENCE [LARGE SCALE GENOMIC DNA]</scope>
    <source>
        <strain evidence="1 2">KLE1255</strain>
    </source>
</reference>
<organism evidence="1 2">
    <name type="scientific">Faecalibacterium cf. prausnitzii KLE1255</name>
    <dbReference type="NCBI Taxonomy" id="748224"/>
    <lineage>
        <taxon>Bacteria</taxon>
        <taxon>Bacillati</taxon>
        <taxon>Bacillota</taxon>
        <taxon>Clostridia</taxon>
        <taxon>Eubacteriales</taxon>
        <taxon>Oscillospiraceae</taxon>
        <taxon>Faecalibacterium</taxon>
    </lineage>
</organism>
<evidence type="ECO:0000313" key="2">
    <source>
        <dbReference type="Proteomes" id="UP000006028"/>
    </source>
</evidence>
<dbReference type="Proteomes" id="UP000006028">
    <property type="component" value="Unassembled WGS sequence"/>
</dbReference>
<comment type="caution">
    <text evidence="1">The sequence shown here is derived from an EMBL/GenBank/DDBJ whole genome shotgun (WGS) entry which is preliminary data.</text>
</comment>
<proteinExistence type="predicted"/>
<dbReference type="EMBL" id="AECU01000106">
    <property type="protein sequence ID" value="EFQ07209.1"/>
    <property type="molecule type" value="Genomic_DNA"/>
</dbReference>
<dbReference type="AlphaFoldDB" id="E2ZHY1"/>
<sequence length="51" mass="5188">MLLIKSLGTSHFCPAGAACGNGASAAQGICVGESSVRFFIAKKELLYGKIA</sequence>